<sequence length="350" mass="38674">MSNNNVVKLEGSREIMDAEMSPARMMLDLNTLKTVSYVADLMAEGTVTVPAHLRGKKGDCFAIAMQAMLRWRMDPFAVAQKTHLVNGTLGYEAQLVNAVLQESGAVKGEPEYEYRGEGNTLECRVGFIPAGKNELKWTEWLSFSAVTTKNSPLWKTNPRQQMGYLQVKNWARAYKPGAILGVYTVDELEDNAPPPASRDMGRADEVTPAGNSRTDAVRSKLASKRSATPSVDKIIRDIEAATNAHELKKAIEPVENLASDADKEKARAAYQAKIKAEKERAQQAATQQQDETHGEPPTITLAELQERFAKTTDVDVLDADATLISQLTDEDEQSRACEAYELRRTELIGE</sequence>
<dbReference type="RefSeq" id="WP_336597195.1">
    <property type="nucleotide sequence ID" value="NZ_JACFYJ010000006.1"/>
</dbReference>
<evidence type="ECO:0000313" key="2">
    <source>
        <dbReference type="EMBL" id="MEI5996795.1"/>
    </source>
</evidence>
<evidence type="ECO:0000313" key="3">
    <source>
        <dbReference type="Proteomes" id="UP001386437"/>
    </source>
</evidence>
<evidence type="ECO:0000256" key="1">
    <source>
        <dbReference type="SAM" id="MobiDB-lite"/>
    </source>
</evidence>
<proteinExistence type="predicted"/>
<organism evidence="2 3">
    <name type="scientific">Paraburkholderia bengalensis</name>
    <dbReference type="NCBI Taxonomy" id="2747562"/>
    <lineage>
        <taxon>Bacteria</taxon>
        <taxon>Pseudomonadati</taxon>
        <taxon>Pseudomonadota</taxon>
        <taxon>Betaproteobacteria</taxon>
        <taxon>Burkholderiales</taxon>
        <taxon>Burkholderiaceae</taxon>
        <taxon>Paraburkholderia</taxon>
    </lineage>
</organism>
<dbReference type="Proteomes" id="UP001386437">
    <property type="component" value="Unassembled WGS sequence"/>
</dbReference>
<feature type="region of interest" description="Disordered" evidence="1">
    <location>
        <begin position="190"/>
        <end position="224"/>
    </location>
</feature>
<gene>
    <name evidence="2" type="ORF">H3V53_06150</name>
</gene>
<dbReference type="Pfam" id="PF03837">
    <property type="entry name" value="RecT"/>
    <property type="match status" value="1"/>
</dbReference>
<comment type="caution">
    <text evidence="2">The sequence shown here is derived from an EMBL/GenBank/DDBJ whole genome shotgun (WGS) entry which is preliminary data.</text>
</comment>
<accession>A0ABU8IMS2</accession>
<dbReference type="InterPro" id="IPR018330">
    <property type="entry name" value="RecT_fam"/>
</dbReference>
<dbReference type="EMBL" id="JACFYJ010000006">
    <property type="protein sequence ID" value="MEI5996795.1"/>
    <property type="molecule type" value="Genomic_DNA"/>
</dbReference>
<feature type="region of interest" description="Disordered" evidence="1">
    <location>
        <begin position="276"/>
        <end position="295"/>
    </location>
</feature>
<name>A0ABU8IMS2_9BURK</name>
<keyword evidence="3" id="KW-1185">Reference proteome</keyword>
<reference evidence="2 3" key="1">
    <citation type="journal article" date="2022" name="Arch. Microbiol.">
        <title>Paraburkholderia bengalensis sp. nov. isolated from roots of Oryza sativa, IR64.</title>
        <authorList>
            <person name="Nag P."/>
            <person name="Mondal N."/>
            <person name="Sarkar J."/>
            <person name="Das S."/>
        </authorList>
    </citation>
    <scope>NUCLEOTIDE SEQUENCE [LARGE SCALE GENOMIC DNA]</scope>
    <source>
        <strain evidence="2 3">IR64_4_BI</strain>
    </source>
</reference>
<protein>
    <submittedName>
        <fullName evidence="2">Recombinase RecT</fullName>
    </submittedName>
</protein>